<dbReference type="EMBL" id="CM000127">
    <property type="protein sequence ID" value="EEC73332.1"/>
    <property type="molecule type" value="Genomic_DNA"/>
</dbReference>
<gene>
    <name evidence="1" type="ORF">OsI_07533</name>
</gene>
<protein>
    <submittedName>
        <fullName evidence="1">Uncharacterized protein</fullName>
    </submittedName>
</protein>
<dbReference type="HOGENOM" id="CLU_1463557_0_0_1"/>
<name>B8AJ18_ORYSI</name>
<keyword evidence="2" id="KW-1185">Reference proteome</keyword>
<evidence type="ECO:0000313" key="1">
    <source>
        <dbReference type="EMBL" id="EEC73332.1"/>
    </source>
</evidence>
<accession>B8AJ18</accession>
<dbReference type="Proteomes" id="UP000007015">
    <property type="component" value="Chromosome 2"/>
</dbReference>
<sequence length="185" mass="20032">MRSLWLARTHIFGGGWPTRRRGAAASLSYGVLNCRCGMGEEGRGGGGGLVARRLRPRPPHLRIYAWPADQPTSRSVTAPPPPLGGDRTRLEKTRWERIQGAIAAAAVLYGHIRGGADVLLDLPVAECARHRQLRVHAGHIAMHLRHESAPALAPCSWSGSWSTSNCRSAVAPAPLLAVTLLRRRP</sequence>
<proteinExistence type="predicted"/>
<evidence type="ECO:0000313" key="2">
    <source>
        <dbReference type="Proteomes" id="UP000007015"/>
    </source>
</evidence>
<dbReference type="Gramene" id="BGIOSGA008364-TA">
    <property type="protein sequence ID" value="BGIOSGA008364-PA"/>
    <property type="gene ID" value="BGIOSGA008364"/>
</dbReference>
<dbReference type="AlphaFoldDB" id="B8AJ18"/>
<organism evidence="1 2">
    <name type="scientific">Oryza sativa subsp. indica</name>
    <name type="common">Rice</name>
    <dbReference type="NCBI Taxonomy" id="39946"/>
    <lineage>
        <taxon>Eukaryota</taxon>
        <taxon>Viridiplantae</taxon>
        <taxon>Streptophyta</taxon>
        <taxon>Embryophyta</taxon>
        <taxon>Tracheophyta</taxon>
        <taxon>Spermatophyta</taxon>
        <taxon>Magnoliopsida</taxon>
        <taxon>Liliopsida</taxon>
        <taxon>Poales</taxon>
        <taxon>Poaceae</taxon>
        <taxon>BOP clade</taxon>
        <taxon>Oryzoideae</taxon>
        <taxon>Oryzeae</taxon>
        <taxon>Oryzinae</taxon>
        <taxon>Oryza</taxon>
        <taxon>Oryza sativa</taxon>
    </lineage>
</organism>
<reference evidence="1 2" key="1">
    <citation type="journal article" date="2005" name="PLoS Biol.">
        <title>The genomes of Oryza sativa: a history of duplications.</title>
        <authorList>
            <person name="Yu J."/>
            <person name="Wang J."/>
            <person name="Lin W."/>
            <person name="Li S."/>
            <person name="Li H."/>
            <person name="Zhou J."/>
            <person name="Ni P."/>
            <person name="Dong W."/>
            <person name="Hu S."/>
            <person name="Zeng C."/>
            <person name="Zhang J."/>
            <person name="Zhang Y."/>
            <person name="Li R."/>
            <person name="Xu Z."/>
            <person name="Li S."/>
            <person name="Li X."/>
            <person name="Zheng H."/>
            <person name="Cong L."/>
            <person name="Lin L."/>
            <person name="Yin J."/>
            <person name="Geng J."/>
            <person name="Li G."/>
            <person name="Shi J."/>
            <person name="Liu J."/>
            <person name="Lv H."/>
            <person name="Li J."/>
            <person name="Wang J."/>
            <person name="Deng Y."/>
            <person name="Ran L."/>
            <person name="Shi X."/>
            <person name="Wang X."/>
            <person name="Wu Q."/>
            <person name="Li C."/>
            <person name="Ren X."/>
            <person name="Wang J."/>
            <person name="Wang X."/>
            <person name="Li D."/>
            <person name="Liu D."/>
            <person name="Zhang X."/>
            <person name="Ji Z."/>
            <person name="Zhao W."/>
            <person name="Sun Y."/>
            <person name="Zhang Z."/>
            <person name="Bao J."/>
            <person name="Han Y."/>
            <person name="Dong L."/>
            <person name="Ji J."/>
            <person name="Chen P."/>
            <person name="Wu S."/>
            <person name="Liu J."/>
            <person name="Xiao Y."/>
            <person name="Bu D."/>
            <person name="Tan J."/>
            <person name="Yang L."/>
            <person name="Ye C."/>
            <person name="Zhang J."/>
            <person name="Xu J."/>
            <person name="Zhou Y."/>
            <person name="Yu Y."/>
            <person name="Zhang B."/>
            <person name="Zhuang S."/>
            <person name="Wei H."/>
            <person name="Liu B."/>
            <person name="Lei M."/>
            <person name="Yu H."/>
            <person name="Li Y."/>
            <person name="Xu H."/>
            <person name="Wei S."/>
            <person name="He X."/>
            <person name="Fang L."/>
            <person name="Zhang Z."/>
            <person name="Zhang Y."/>
            <person name="Huang X."/>
            <person name="Su Z."/>
            <person name="Tong W."/>
            <person name="Li J."/>
            <person name="Tong Z."/>
            <person name="Li S."/>
            <person name="Ye J."/>
            <person name="Wang L."/>
            <person name="Fang L."/>
            <person name="Lei T."/>
            <person name="Chen C."/>
            <person name="Chen H."/>
            <person name="Xu Z."/>
            <person name="Li H."/>
            <person name="Huang H."/>
            <person name="Zhang F."/>
            <person name="Xu H."/>
            <person name="Li N."/>
            <person name="Zhao C."/>
            <person name="Li S."/>
            <person name="Dong L."/>
            <person name="Huang Y."/>
            <person name="Li L."/>
            <person name="Xi Y."/>
            <person name="Qi Q."/>
            <person name="Li W."/>
            <person name="Zhang B."/>
            <person name="Hu W."/>
            <person name="Zhang Y."/>
            <person name="Tian X."/>
            <person name="Jiao Y."/>
            <person name="Liang X."/>
            <person name="Jin J."/>
            <person name="Gao L."/>
            <person name="Zheng W."/>
            <person name="Hao B."/>
            <person name="Liu S."/>
            <person name="Wang W."/>
            <person name="Yuan L."/>
            <person name="Cao M."/>
            <person name="McDermott J."/>
            <person name="Samudrala R."/>
            <person name="Wang J."/>
            <person name="Wong G.K."/>
            <person name="Yang H."/>
        </authorList>
    </citation>
    <scope>NUCLEOTIDE SEQUENCE [LARGE SCALE GENOMIC DNA]</scope>
    <source>
        <strain evidence="2">cv. 93-11</strain>
    </source>
</reference>